<dbReference type="CDD" id="cd00077">
    <property type="entry name" value="HDc"/>
    <property type="match status" value="1"/>
</dbReference>
<comment type="cofactor">
    <cofactor evidence="2">
        <name>Mn(2+)</name>
        <dbReference type="ChEBI" id="CHEBI:29035"/>
    </cofactor>
</comment>
<dbReference type="Proteomes" id="UP000183245">
    <property type="component" value="Unassembled WGS sequence"/>
</dbReference>
<reference evidence="9 10" key="1">
    <citation type="journal article" date="2016" name="Environ. Microbiol.">
        <title>Genomic resolution of a cold subsurface aquifer community provides metabolic insights for novel microbes adapted to high CO concentrations.</title>
        <authorList>
            <person name="Probst A.J."/>
            <person name="Castelle C.J."/>
            <person name="Singh A."/>
            <person name="Brown C.T."/>
            <person name="Anantharaman K."/>
            <person name="Sharon I."/>
            <person name="Hug L.A."/>
            <person name="Burstein D."/>
            <person name="Emerson J.B."/>
            <person name="Thomas B.C."/>
            <person name="Banfield J.F."/>
        </authorList>
    </citation>
    <scope>NUCLEOTIDE SEQUENCE [LARGE SCALE GENOMIC DNA]</scope>
    <source>
        <strain evidence="9">CG2_30_54_11</strain>
    </source>
</reference>
<dbReference type="GO" id="GO:0046872">
    <property type="term" value="F:metal ion binding"/>
    <property type="evidence" value="ECO:0007669"/>
    <property type="project" value="UniProtKB-KW"/>
</dbReference>
<evidence type="ECO:0000256" key="4">
    <source>
        <dbReference type="ARBA" id="ARBA00011738"/>
    </source>
</evidence>
<evidence type="ECO:0000259" key="8">
    <source>
        <dbReference type="PROSITE" id="PS51831"/>
    </source>
</evidence>
<evidence type="ECO:0000256" key="5">
    <source>
        <dbReference type="ARBA" id="ARBA00012964"/>
    </source>
</evidence>
<organism evidence="9 10">
    <name type="scientific">Candidatus Wirthbacteria bacterium CG2_30_54_11</name>
    <dbReference type="NCBI Taxonomy" id="1817892"/>
    <lineage>
        <taxon>Bacteria</taxon>
        <taxon>Candidatus Wirthbacteria</taxon>
    </lineage>
</organism>
<evidence type="ECO:0000313" key="9">
    <source>
        <dbReference type="EMBL" id="OIP97592.1"/>
    </source>
</evidence>
<keyword evidence="6" id="KW-0479">Metal-binding</keyword>
<dbReference type="SMART" id="SM00471">
    <property type="entry name" value="HDc"/>
    <property type="match status" value="1"/>
</dbReference>
<sequence>MKSPALVFLDEIENLKLVPRTGYQNHSIPQVESVAEHSFAVAWYAWLLAEEEHADVPRVIKMALMHDAGESRIGDLTLGAVEEYIGREVKRTAEFKAVMDMASELSEELEQHLIALFSEFSEGATLESRIVGDADALQMLGQVLRYEQVYRVDLSDFWMHTGAREWLPAARAWYEELVASHEALDHT</sequence>
<dbReference type="InterPro" id="IPR006674">
    <property type="entry name" value="HD_domain"/>
</dbReference>
<gene>
    <name evidence="9" type="ORF">AUK40_02820</name>
</gene>
<keyword evidence="7" id="KW-0378">Hydrolase</keyword>
<feature type="domain" description="HD" evidence="8">
    <location>
        <begin position="34"/>
        <end position="140"/>
    </location>
</feature>
<evidence type="ECO:0000256" key="7">
    <source>
        <dbReference type="ARBA" id="ARBA00022801"/>
    </source>
</evidence>
<evidence type="ECO:0000256" key="1">
    <source>
        <dbReference type="ARBA" id="ARBA00001638"/>
    </source>
</evidence>
<evidence type="ECO:0000256" key="6">
    <source>
        <dbReference type="ARBA" id="ARBA00022723"/>
    </source>
</evidence>
<dbReference type="Gene3D" id="1.10.3210.10">
    <property type="entry name" value="Hypothetical protein af1432"/>
    <property type="match status" value="1"/>
</dbReference>
<dbReference type="PROSITE" id="PS51831">
    <property type="entry name" value="HD"/>
    <property type="match status" value="1"/>
</dbReference>
<dbReference type="InterPro" id="IPR003607">
    <property type="entry name" value="HD/PDEase_dom"/>
</dbReference>
<proteinExistence type="predicted"/>
<dbReference type="PANTHER" id="PTHR11845">
    <property type="entry name" value="5'-DEOXYNUCLEOTIDASE HDDC2"/>
    <property type="match status" value="1"/>
</dbReference>
<comment type="cofactor">
    <cofactor evidence="3">
        <name>Co(2+)</name>
        <dbReference type="ChEBI" id="CHEBI:48828"/>
    </cofactor>
</comment>
<dbReference type="EC" id="3.1.3.89" evidence="5"/>
<dbReference type="GO" id="GO:0005737">
    <property type="term" value="C:cytoplasm"/>
    <property type="evidence" value="ECO:0007669"/>
    <property type="project" value="TreeGrafter"/>
</dbReference>
<dbReference type="PANTHER" id="PTHR11845:SF13">
    <property type="entry name" value="5'-DEOXYNUCLEOTIDASE HDDC2"/>
    <property type="match status" value="1"/>
</dbReference>
<dbReference type="EMBL" id="MNZT01000051">
    <property type="protein sequence ID" value="OIP97592.1"/>
    <property type="molecule type" value="Genomic_DNA"/>
</dbReference>
<dbReference type="SUPFAM" id="SSF109604">
    <property type="entry name" value="HD-domain/PDEase-like"/>
    <property type="match status" value="1"/>
</dbReference>
<comment type="subunit">
    <text evidence="4">Homodimer.</text>
</comment>
<evidence type="ECO:0000313" key="10">
    <source>
        <dbReference type="Proteomes" id="UP000183245"/>
    </source>
</evidence>
<dbReference type="InterPro" id="IPR039356">
    <property type="entry name" value="YfbR/HDDC2"/>
</dbReference>
<dbReference type="STRING" id="1817892.AUK40_02820"/>
<dbReference type="AlphaFoldDB" id="A0A1J5J253"/>
<dbReference type="GO" id="GO:0002953">
    <property type="term" value="F:5'-deoxynucleotidase activity"/>
    <property type="evidence" value="ECO:0007669"/>
    <property type="project" value="UniProtKB-EC"/>
</dbReference>
<comment type="catalytic activity">
    <reaction evidence="1">
        <text>a 2'-deoxyribonucleoside 5'-phosphate + H2O = a 2'-deoxyribonucleoside + phosphate</text>
        <dbReference type="Rhea" id="RHEA:36167"/>
        <dbReference type="ChEBI" id="CHEBI:15377"/>
        <dbReference type="ChEBI" id="CHEBI:18274"/>
        <dbReference type="ChEBI" id="CHEBI:43474"/>
        <dbReference type="ChEBI" id="CHEBI:65317"/>
        <dbReference type="EC" id="3.1.3.89"/>
    </reaction>
</comment>
<evidence type="ECO:0000256" key="2">
    <source>
        <dbReference type="ARBA" id="ARBA00001936"/>
    </source>
</evidence>
<dbReference type="Pfam" id="PF13023">
    <property type="entry name" value="HD_3"/>
    <property type="match status" value="1"/>
</dbReference>
<name>A0A1J5J253_9BACT</name>
<evidence type="ECO:0000256" key="3">
    <source>
        <dbReference type="ARBA" id="ARBA00001941"/>
    </source>
</evidence>
<comment type="caution">
    <text evidence="9">The sequence shown here is derived from an EMBL/GenBank/DDBJ whole genome shotgun (WGS) entry which is preliminary data.</text>
</comment>
<accession>A0A1J5J253</accession>
<protein>
    <recommendedName>
        <fullName evidence="5">5'-deoxynucleotidase</fullName>
        <ecNumber evidence="5">3.1.3.89</ecNumber>
    </recommendedName>
</protein>